<dbReference type="CDD" id="cd02440">
    <property type="entry name" value="AdoMet_MTases"/>
    <property type="match status" value="1"/>
</dbReference>
<evidence type="ECO:0000256" key="2">
    <source>
        <dbReference type="PIRSR" id="PIRSR018249-2"/>
    </source>
</evidence>
<feature type="domain" description="23S rRNA (guanine(745)-N(1))-methyltransferase N-terminal" evidence="4">
    <location>
        <begin position="18"/>
        <end position="54"/>
    </location>
</feature>
<dbReference type="GO" id="GO:0046872">
    <property type="term" value="F:metal ion binding"/>
    <property type="evidence" value="ECO:0007669"/>
    <property type="project" value="UniProtKB-KW"/>
</dbReference>
<comment type="caution">
    <text evidence="5">The sequence shown here is derived from an EMBL/GenBank/DDBJ whole genome shotgun (WGS) entry which is preliminary data.</text>
</comment>
<evidence type="ECO:0000313" key="6">
    <source>
        <dbReference type="Proteomes" id="UP000050973"/>
    </source>
</evidence>
<feature type="binding site" evidence="1">
    <location>
        <position position="37"/>
    </location>
    <ligand>
        <name>Zn(2+)</name>
        <dbReference type="ChEBI" id="CHEBI:29105"/>
    </ligand>
</feature>
<dbReference type="PANTHER" id="PTHR43591:SF24">
    <property type="entry name" value="2-METHOXY-6-POLYPRENYL-1,4-BENZOQUINOL METHYLASE, MITOCHONDRIAL"/>
    <property type="match status" value="1"/>
</dbReference>
<reference evidence="5 6" key="1">
    <citation type="journal article" date="2015" name="Genome Announc.">
        <title>Expanding the biotechnology potential of lactobacilli through comparative genomics of 213 strains and associated genera.</title>
        <authorList>
            <person name="Sun Z."/>
            <person name="Harris H.M."/>
            <person name="McCann A."/>
            <person name="Guo C."/>
            <person name="Argimon S."/>
            <person name="Zhang W."/>
            <person name="Yang X."/>
            <person name="Jeffery I.B."/>
            <person name="Cooney J.C."/>
            <person name="Kagawa T.F."/>
            <person name="Liu W."/>
            <person name="Song Y."/>
            <person name="Salvetti E."/>
            <person name="Wrobel A."/>
            <person name="Rasinkangas P."/>
            <person name="Parkhill J."/>
            <person name="Rea M.C."/>
            <person name="O'Sullivan O."/>
            <person name="Ritari J."/>
            <person name="Douillard F.P."/>
            <person name="Paul Ross R."/>
            <person name="Yang R."/>
            <person name="Briner A.E."/>
            <person name="Felis G.E."/>
            <person name="de Vos W.M."/>
            <person name="Barrangou R."/>
            <person name="Klaenhammer T.R."/>
            <person name="Caufield P.W."/>
            <person name="Cui Y."/>
            <person name="Zhang H."/>
            <person name="O'Toole P.W."/>
        </authorList>
    </citation>
    <scope>NUCLEOTIDE SEQUENCE [LARGE SCALE GENOMIC DNA]</scope>
    <source>
        <strain evidence="5 6">DSM 4864</strain>
    </source>
</reference>
<sequence>MKKSERQRQFVREHLELFRCPSCQAPMTAVVDNSISCANGHRIDFNRHGYLHFLNGAADTEYGREMFLARRQLLAAGLFKPIVTAVADHLPDRPQNILDVGTGEGTPLLQLAARRQQARDVLIGFDISKAGVTLATQLDLTAFFCVADLRQLPFNDDSFDSLVELFSPSDYTEFKRVLRPGGRLIKVVPNSDYLLELRHLLYGRDQAHSHYDNQQVVDLFRRHYPTAQIDRVRYQFPLPAGLALSLVEMTPLHWGKGARQLTDQDLRMLTSITVDVSVLTGTAEK</sequence>
<accession>A0A0R1WB08</accession>
<dbReference type="RefSeq" id="WP_056984624.1">
    <property type="nucleotide sequence ID" value="NZ_AZGE01000018.1"/>
</dbReference>
<evidence type="ECO:0000256" key="1">
    <source>
        <dbReference type="PIRSR" id="PIRSR018249-1"/>
    </source>
</evidence>
<feature type="domain" description="Methyltransferase" evidence="3">
    <location>
        <begin position="96"/>
        <end position="190"/>
    </location>
</feature>
<dbReference type="PANTHER" id="PTHR43591">
    <property type="entry name" value="METHYLTRANSFERASE"/>
    <property type="match status" value="1"/>
</dbReference>
<feature type="binding site" evidence="1">
    <location>
        <position position="41"/>
    </location>
    <ligand>
        <name>Zn(2+)</name>
        <dbReference type="ChEBI" id="CHEBI:29105"/>
    </ligand>
</feature>
<gene>
    <name evidence="5" type="ORF">FC49_GL000635</name>
</gene>
<dbReference type="InterPro" id="IPR029063">
    <property type="entry name" value="SAM-dependent_MTases_sf"/>
</dbReference>
<dbReference type="EMBL" id="AZGE01000018">
    <property type="protein sequence ID" value="KRM14978.1"/>
    <property type="molecule type" value="Genomic_DNA"/>
</dbReference>
<evidence type="ECO:0000259" key="3">
    <source>
        <dbReference type="Pfam" id="PF13847"/>
    </source>
</evidence>
<keyword evidence="5" id="KW-0808">Transferase</keyword>
<proteinExistence type="predicted"/>
<keyword evidence="1" id="KW-0479">Metal-binding</keyword>
<feature type="binding site" evidence="2">
    <location>
        <position position="193"/>
    </location>
    <ligand>
        <name>S-adenosyl-L-methionine</name>
        <dbReference type="ChEBI" id="CHEBI:59789"/>
    </ligand>
</feature>
<dbReference type="InterPro" id="IPR016718">
    <property type="entry name" value="rRNA_m1G-MeTrfase_A_prd"/>
</dbReference>
<dbReference type="InterPro" id="IPR025714">
    <property type="entry name" value="Methyltranfer_dom"/>
</dbReference>
<dbReference type="GO" id="GO:0032259">
    <property type="term" value="P:methylation"/>
    <property type="evidence" value="ECO:0007669"/>
    <property type="project" value="UniProtKB-KW"/>
</dbReference>
<keyword evidence="2" id="KW-0949">S-adenosyl-L-methionine</keyword>
<evidence type="ECO:0000259" key="4">
    <source>
        <dbReference type="Pfam" id="PF21302"/>
    </source>
</evidence>
<dbReference type="PATRIC" id="fig|1423779.3.peg.644"/>
<dbReference type="PIRSF" id="PIRSF018249">
    <property type="entry name" value="MyrA_prd"/>
    <property type="match status" value="1"/>
</dbReference>
<name>A0A0R1WB08_9LACO</name>
<dbReference type="InterPro" id="IPR048647">
    <property type="entry name" value="RlmA_N"/>
</dbReference>
<dbReference type="Gene3D" id="3.40.50.150">
    <property type="entry name" value="Vaccinia Virus protein VP39"/>
    <property type="match status" value="1"/>
</dbReference>
<evidence type="ECO:0000313" key="5">
    <source>
        <dbReference type="EMBL" id="KRM14978.1"/>
    </source>
</evidence>
<organism evidence="5 6">
    <name type="scientific">Limosilactobacillus oris DSM 4864</name>
    <dbReference type="NCBI Taxonomy" id="1423779"/>
    <lineage>
        <taxon>Bacteria</taxon>
        <taxon>Bacillati</taxon>
        <taxon>Bacillota</taxon>
        <taxon>Bacilli</taxon>
        <taxon>Lactobacillales</taxon>
        <taxon>Lactobacillaceae</taxon>
        <taxon>Limosilactobacillus</taxon>
    </lineage>
</organism>
<dbReference type="Proteomes" id="UP000050973">
    <property type="component" value="Unassembled WGS sequence"/>
</dbReference>
<dbReference type="Pfam" id="PF21302">
    <property type="entry name" value="Zn_ribbon_RlmA"/>
    <property type="match status" value="1"/>
</dbReference>
<feature type="binding site" evidence="2">
    <location>
        <position position="79"/>
    </location>
    <ligand>
        <name>S-adenosyl-L-methionine</name>
        <dbReference type="ChEBI" id="CHEBI:59789"/>
    </ligand>
</feature>
<keyword evidence="1" id="KW-0862">Zinc</keyword>
<dbReference type="SUPFAM" id="SSF53335">
    <property type="entry name" value="S-adenosyl-L-methionine-dependent methyltransferases"/>
    <property type="match status" value="1"/>
</dbReference>
<feature type="binding site" evidence="2">
    <location>
        <begin position="104"/>
        <end position="105"/>
    </location>
    <ligand>
        <name>S-adenosyl-L-methionine</name>
        <dbReference type="ChEBI" id="CHEBI:59789"/>
    </ligand>
</feature>
<dbReference type="Pfam" id="PF13847">
    <property type="entry name" value="Methyltransf_31"/>
    <property type="match status" value="1"/>
</dbReference>
<dbReference type="AlphaFoldDB" id="A0A0R1WB08"/>
<keyword evidence="5" id="KW-0489">Methyltransferase</keyword>
<dbReference type="GO" id="GO:0008168">
    <property type="term" value="F:methyltransferase activity"/>
    <property type="evidence" value="ECO:0007669"/>
    <property type="project" value="UniProtKB-KW"/>
</dbReference>
<protein>
    <submittedName>
        <fullName evidence="5">Methyltransferase domain protein</fullName>
    </submittedName>
</protein>